<evidence type="ECO:0000313" key="3">
    <source>
        <dbReference type="Proteomes" id="UP001642260"/>
    </source>
</evidence>
<dbReference type="Proteomes" id="UP001642260">
    <property type="component" value="Unassembled WGS sequence"/>
</dbReference>
<name>A0ABC8K372_ERUVS</name>
<evidence type="ECO:0000313" key="2">
    <source>
        <dbReference type="EMBL" id="CAH8349799.1"/>
    </source>
</evidence>
<dbReference type="PANTHER" id="PTHR33264">
    <property type="entry name" value="EXPRESSED PROTEIN"/>
    <property type="match status" value="1"/>
</dbReference>
<reference evidence="2 3" key="1">
    <citation type="submission" date="2022-03" db="EMBL/GenBank/DDBJ databases">
        <authorList>
            <person name="Macdonald S."/>
            <person name="Ahmed S."/>
            <person name="Newling K."/>
        </authorList>
    </citation>
    <scope>NUCLEOTIDE SEQUENCE [LARGE SCALE GENOMIC DNA]</scope>
</reference>
<protein>
    <recommendedName>
        <fullName evidence="4">Transmembrane protein</fullName>
    </recommendedName>
</protein>
<dbReference type="PANTHER" id="PTHR33264:SF44">
    <property type="entry name" value="GENOME ASSEMBLY, CHROMOSOME: A08"/>
    <property type="match status" value="1"/>
</dbReference>
<dbReference type="AlphaFoldDB" id="A0ABC8K372"/>
<accession>A0ABC8K372</accession>
<keyword evidence="3" id="KW-1185">Reference proteome</keyword>
<evidence type="ECO:0000256" key="1">
    <source>
        <dbReference type="SAM" id="Phobius"/>
    </source>
</evidence>
<comment type="caution">
    <text evidence="2">The sequence shown here is derived from an EMBL/GenBank/DDBJ whole genome shotgun (WGS) entry which is preliminary data.</text>
</comment>
<evidence type="ECO:0008006" key="4">
    <source>
        <dbReference type="Google" id="ProtNLM"/>
    </source>
</evidence>
<keyword evidence="1" id="KW-0472">Membrane</keyword>
<organism evidence="2 3">
    <name type="scientific">Eruca vesicaria subsp. sativa</name>
    <name type="common">Garden rocket</name>
    <name type="synonym">Eruca sativa</name>
    <dbReference type="NCBI Taxonomy" id="29727"/>
    <lineage>
        <taxon>Eukaryota</taxon>
        <taxon>Viridiplantae</taxon>
        <taxon>Streptophyta</taxon>
        <taxon>Embryophyta</taxon>
        <taxon>Tracheophyta</taxon>
        <taxon>Spermatophyta</taxon>
        <taxon>Magnoliopsida</taxon>
        <taxon>eudicotyledons</taxon>
        <taxon>Gunneridae</taxon>
        <taxon>Pentapetalae</taxon>
        <taxon>rosids</taxon>
        <taxon>malvids</taxon>
        <taxon>Brassicales</taxon>
        <taxon>Brassicaceae</taxon>
        <taxon>Brassiceae</taxon>
        <taxon>Eruca</taxon>
    </lineage>
</organism>
<proteinExistence type="predicted"/>
<keyword evidence="1" id="KW-0812">Transmembrane</keyword>
<gene>
    <name evidence="2" type="ORF">ERUC_LOCUS17757</name>
</gene>
<sequence>MEEDCGAFVADCVVLTCCCQCLVLQVTGFVFFKIPLKLVKKVKKLVKRRCGKTLQPRMEEDVVKEEHWCGNGFEFEEGSSRFNCIEDIEEMLQELSMNKEFVFGSYWRHEDT</sequence>
<dbReference type="EMBL" id="CAKOAT010164043">
    <property type="protein sequence ID" value="CAH8349799.1"/>
    <property type="molecule type" value="Genomic_DNA"/>
</dbReference>
<keyword evidence="1" id="KW-1133">Transmembrane helix</keyword>
<feature type="transmembrane region" description="Helical" evidence="1">
    <location>
        <begin position="6"/>
        <end position="32"/>
    </location>
</feature>